<feature type="transmembrane region" description="Helical" evidence="1">
    <location>
        <begin position="101"/>
        <end position="124"/>
    </location>
</feature>
<evidence type="ECO:0008006" key="4">
    <source>
        <dbReference type="Google" id="ProtNLM"/>
    </source>
</evidence>
<feature type="transmembrane region" description="Helical" evidence="1">
    <location>
        <begin position="41"/>
        <end position="60"/>
    </location>
</feature>
<sequence length="162" mass="17042">MPKVGGRETCITSLSQSEGTSRFGAWRSAAYPESVNKRPPVLAVLAVDIVLVVVFCAIGRRSHDEANALAGLATTAWPFLGGLAAGWLANEALYRNKSLPASVVPAGVIIWLSTVVVGMVLRVISGQGTAFSFIIVATSVLAAFLLGWRAIYAAVRKRSTVA</sequence>
<dbReference type="Pfam" id="PF11255">
    <property type="entry name" value="DUF3054"/>
    <property type="match status" value="1"/>
</dbReference>
<organism evidence="2 3">
    <name type="scientific">Rhodococcus maanshanensis</name>
    <dbReference type="NCBI Taxonomy" id="183556"/>
    <lineage>
        <taxon>Bacteria</taxon>
        <taxon>Bacillati</taxon>
        <taxon>Actinomycetota</taxon>
        <taxon>Actinomycetes</taxon>
        <taxon>Mycobacteriales</taxon>
        <taxon>Nocardiaceae</taxon>
        <taxon>Rhodococcus</taxon>
    </lineage>
</organism>
<evidence type="ECO:0000313" key="3">
    <source>
        <dbReference type="Proteomes" id="UP000198677"/>
    </source>
</evidence>
<dbReference type="EMBL" id="FOAW01000015">
    <property type="protein sequence ID" value="SEL83644.1"/>
    <property type="molecule type" value="Genomic_DNA"/>
</dbReference>
<dbReference type="InterPro" id="IPR021414">
    <property type="entry name" value="DUF3054"/>
</dbReference>
<accession>A0A1H7TGV7</accession>
<proteinExistence type="predicted"/>
<name>A0A1H7TGV7_9NOCA</name>
<reference evidence="3" key="1">
    <citation type="submission" date="2016-10" db="EMBL/GenBank/DDBJ databases">
        <authorList>
            <person name="Varghese N."/>
            <person name="Submissions S."/>
        </authorList>
    </citation>
    <scope>NUCLEOTIDE SEQUENCE [LARGE SCALE GENOMIC DNA]</scope>
    <source>
        <strain evidence="3">DSM 44675</strain>
    </source>
</reference>
<keyword evidence="1" id="KW-1133">Transmembrane helix</keyword>
<dbReference type="Proteomes" id="UP000198677">
    <property type="component" value="Unassembled WGS sequence"/>
</dbReference>
<keyword evidence="3" id="KW-1185">Reference proteome</keyword>
<evidence type="ECO:0000256" key="1">
    <source>
        <dbReference type="SAM" id="Phobius"/>
    </source>
</evidence>
<evidence type="ECO:0000313" key="2">
    <source>
        <dbReference type="EMBL" id="SEL83644.1"/>
    </source>
</evidence>
<dbReference type="AlphaFoldDB" id="A0A1H7TGV7"/>
<gene>
    <name evidence="2" type="ORF">SAMN05444583_115131</name>
</gene>
<keyword evidence="1" id="KW-0472">Membrane</keyword>
<protein>
    <recommendedName>
        <fullName evidence="4">DUF3054 domain-containing protein</fullName>
    </recommendedName>
</protein>
<dbReference type="OrthoDB" id="3698172at2"/>
<keyword evidence="1" id="KW-0812">Transmembrane</keyword>
<feature type="transmembrane region" description="Helical" evidence="1">
    <location>
        <begin position="130"/>
        <end position="148"/>
    </location>
</feature>
<feature type="transmembrane region" description="Helical" evidence="1">
    <location>
        <begin position="66"/>
        <end position="89"/>
    </location>
</feature>